<accession>A0ABT0LKS9</accession>
<dbReference type="RefSeq" id="WP_248943512.1">
    <property type="nucleotide sequence ID" value="NZ_JAKIKS010000369.1"/>
</dbReference>
<dbReference type="Proteomes" id="UP001203423">
    <property type="component" value="Unassembled WGS sequence"/>
</dbReference>
<protein>
    <submittedName>
        <fullName evidence="1">Uncharacterized protein</fullName>
    </submittedName>
</protein>
<sequence>MLIEQLSLKVNTLFLHSIFLASSIKPVEFADEREIRLLYIGERKESEINSHDMAALRTLYNKPTLPDIGFKTTSDLLVSYQPIPFSIDAVKRVIIGPTVNAKLVMIGM</sequence>
<organism evidence="1 2">
    <name type="scientific">Shewanella surugensis</name>
    <dbReference type="NCBI Taxonomy" id="212020"/>
    <lineage>
        <taxon>Bacteria</taxon>
        <taxon>Pseudomonadati</taxon>
        <taxon>Pseudomonadota</taxon>
        <taxon>Gammaproteobacteria</taxon>
        <taxon>Alteromonadales</taxon>
        <taxon>Shewanellaceae</taxon>
        <taxon>Shewanella</taxon>
    </lineage>
</organism>
<evidence type="ECO:0000313" key="2">
    <source>
        <dbReference type="Proteomes" id="UP001203423"/>
    </source>
</evidence>
<keyword evidence="2" id="KW-1185">Reference proteome</keyword>
<name>A0ABT0LKS9_9GAMM</name>
<dbReference type="EMBL" id="JAKIKS010000369">
    <property type="protein sequence ID" value="MCL1128085.1"/>
    <property type="molecule type" value="Genomic_DNA"/>
</dbReference>
<reference evidence="1 2" key="1">
    <citation type="submission" date="2022-01" db="EMBL/GenBank/DDBJ databases">
        <title>Whole genome-based taxonomy of the Shewanellaceae.</title>
        <authorList>
            <person name="Martin-Rodriguez A.J."/>
        </authorList>
    </citation>
    <scope>NUCLEOTIDE SEQUENCE [LARGE SCALE GENOMIC DNA]</scope>
    <source>
        <strain evidence="1 2">DSM 17177</strain>
    </source>
</reference>
<gene>
    <name evidence="1" type="ORF">L2764_27580</name>
</gene>
<evidence type="ECO:0000313" key="1">
    <source>
        <dbReference type="EMBL" id="MCL1128085.1"/>
    </source>
</evidence>
<proteinExistence type="predicted"/>
<comment type="caution">
    <text evidence="1">The sequence shown here is derived from an EMBL/GenBank/DDBJ whole genome shotgun (WGS) entry which is preliminary data.</text>
</comment>